<reference evidence="2" key="1">
    <citation type="submission" date="2018-02" db="EMBL/GenBank/DDBJ databases">
        <title>Rhizophora mucronata_Transcriptome.</title>
        <authorList>
            <person name="Meera S.P."/>
            <person name="Sreeshan A."/>
            <person name="Augustine A."/>
        </authorList>
    </citation>
    <scope>NUCLEOTIDE SEQUENCE</scope>
    <source>
        <tissue evidence="2">Leaf</tissue>
    </source>
</reference>
<evidence type="ECO:0000256" key="1">
    <source>
        <dbReference type="SAM" id="MobiDB-lite"/>
    </source>
</evidence>
<sequence length="46" mass="5542">MQSLKLKEKKRLKKKKSLEFCDINSKKDNQPNRTHKRNATLFRLVV</sequence>
<dbReference type="AlphaFoldDB" id="A0A2P2KY94"/>
<accession>A0A2P2KY94</accession>
<evidence type="ECO:0000313" key="2">
    <source>
        <dbReference type="EMBL" id="MBX10693.1"/>
    </source>
</evidence>
<name>A0A2P2KY94_RHIMU</name>
<dbReference type="EMBL" id="GGEC01030209">
    <property type="protein sequence ID" value="MBX10693.1"/>
    <property type="molecule type" value="Transcribed_RNA"/>
</dbReference>
<proteinExistence type="predicted"/>
<organism evidence="2">
    <name type="scientific">Rhizophora mucronata</name>
    <name type="common">Asiatic mangrove</name>
    <dbReference type="NCBI Taxonomy" id="61149"/>
    <lineage>
        <taxon>Eukaryota</taxon>
        <taxon>Viridiplantae</taxon>
        <taxon>Streptophyta</taxon>
        <taxon>Embryophyta</taxon>
        <taxon>Tracheophyta</taxon>
        <taxon>Spermatophyta</taxon>
        <taxon>Magnoliopsida</taxon>
        <taxon>eudicotyledons</taxon>
        <taxon>Gunneridae</taxon>
        <taxon>Pentapetalae</taxon>
        <taxon>rosids</taxon>
        <taxon>fabids</taxon>
        <taxon>Malpighiales</taxon>
        <taxon>Rhizophoraceae</taxon>
        <taxon>Rhizophora</taxon>
    </lineage>
</organism>
<feature type="region of interest" description="Disordered" evidence="1">
    <location>
        <begin position="23"/>
        <end position="46"/>
    </location>
</feature>
<protein>
    <submittedName>
        <fullName evidence="2">Uncharacterized protein</fullName>
    </submittedName>
</protein>